<feature type="domain" description="ATPase AAA-type core" evidence="1">
    <location>
        <begin position="51"/>
        <end position="322"/>
    </location>
</feature>
<reference evidence="3 4" key="1">
    <citation type="journal article" date="2020" name="Cell Host Microbe">
        <title>Functional and Genomic Variation between Human-Derived Isolates of Lachnospiraceae Reveals Inter- and Intra-Species Diversity.</title>
        <authorList>
            <person name="Sorbara M.T."/>
            <person name="Littmann E.R."/>
            <person name="Fontana E."/>
            <person name="Moody T.U."/>
            <person name="Kohout C.E."/>
            <person name="Gjonbalaj M."/>
            <person name="Eaton V."/>
            <person name="Seok R."/>
            <person name="Leiner I.M."/>
            <person name="Pamer E.G."/>
        </authorList>
    </citation>
    <scope>NUCLEOTIDE SEQUENCE [LARGE SCALE GENOMIC DNA]</scope>
    <source>
        <strain evidence="3 4">MSK.1.17</strain>
    </source>
</reference>
<dbReference type="SUPFAM" id="SSF52540">
    <property type="entry name" value="P-loop containing nucleoside triphosphate hydrolases"/>
    <property type="match status" value="1"/>
</dbReference>
<reference evidence="2" key="3">
    <citation type="submission" date="2022-01" db="EMBL/GenBank/DDBJ databases">
        <title>Collection of gut derived symbiotic bacterial strains cultured from healthy donors.</title>
        <authorList>
            <person name="Lin H."/>
            <person name="Kohout C."/>
            <person name="Waligurski E."/>
            <person name="Pamer E.G."/>
        </authorList>
    </citation>
    <scope>NUCLEOTIDE SEQUENCE</scope>
    <source>
        <strain evidence="2">DFI.6.55</strain>
    </source>
</reference>
<reference evidence="3" key="2">
    <citation type="submission" date="2020-02" db="EMBL/GenBank/DDBJ databases">
        <authorList>
            <person name="Littmann E."/>
            <person name="Sorbara M."/>
        </authorList>
    </citation>
    <scope>NUCLEOTIDE SEQUENCE</scope>
    <source>
        <strain evidence="3">MSK.1.17</strain>
    </source>
</reference>
<dbReference type="RefSeq" id="WP_117560821.1">
    <property type="nucleotide sequence ID" value="NZ_BAABZL010000001.1"/>
</dbReference>
<keyword evidence="4" id="KW-1185">Reference proteome</keyword>
<dbReference type="InterPro" id="IPR003959">
    <property type="entry name" value="ATPase_AAA_core"/>
</dbReference>
<evidence type="ECO:0000313" key="2">
    <source>
        <dbReference type="EMBL" id="MCG4747754.1"/>
    </source>
</evidence>
<evidence type="ECO:0000313" key="4">
    <source>
        <dbReference type="Proteomes" id="UP000669239"/>
    </source>
</evidence>
<dbReference type="Gene3D" id="3.40.50.300">
    <property type="entry name" value="P-loop containing nucleotide triphosphate hydrolases"/>
    <property type="match status" value="1"/>
</dbReference>
<evidence type="ECO:0000313" key="5">
    <source>
        <dbReference type="Proteomes" id="UP001299608"/>
    </source>
</evidence>
<dbReference type="InterPro" id="IPR027417">
    <property type="entry name" value="P-loop_NTPase"/>
</dbReference>
<dbReference type="AlphaFoldDB" id="A0AAW5BY64"/>
<accession>A0AAW5BY64</accession>
<dbReference type="GeneID" id="97205964"/>
<dbReference type="EMBL" id="JAKNGE010000028">
    <property type="protein sequence ID" value="MCG4747754.1"/>
    <property type="molecule type" value="Genomic_DNA"/>
</dbReference>
<sequence>MKLLKLIIQNMPHFKEELDIDFIAKQRVAEDDKGKLYRVFSNVYINPAISFIGINASGKTTILKAISLAINLLNNESINNIDSKDIMIDLPEGEDINITSYFYDKMSVYKLQTLISKKINTLDDSVKFVITDEKLWEKESEKVKTKKGLFDFKDSNLKIERNQREQFLLDDVSVMIAVNKEKQSNFPLRDMSMWTNHNMLNILGKFPKELLTFLDPSIEYFKFSYEKKITDIRLKFYGSEEIILNRLSEIEKYLSSGTIKGINVFMNALLCFVEGGYLIIDELENHFNEEIVSTLVRFFLDLKINKEGATLIFSTHYSELLDEFDRNDCIYITRNRDGIHAENLSLILKRNDIKKSEAYASGYLEGTVPVYESYMALKRVLSSVKVQEEEESYG</sequence>
<comment type="caution">
    <text evidence="2">The sequence shown here is derived from an EMBL/GenBank/DDBJ whole genome shotgun (WGS) entry which is preliminary data.</text>
</comment>
<name>A0AAW5BY64_9FIRM</name>
<evidence type="ECO:0000313" key="3">
    <source>
        <dbReference type="EMBL" id="NSJ50454.1"/>
    </source>
</evidence>
<gene>
    <name evidence="3" type="ORF">G5B36_17350</name>
    <name evidence="2" type="ORF">L0N08_20195</name>
</gene>
<protein>
    <submittedName>
        <fullName evidence="2">ATP-binding protein</fullName>
    </submittedName>
</protein>
<evidence type="ECO:0000259" key="1">
    <source>
        <dbReference type="Pfam" id="PF13304"/>
    </source>
</evidence>
<dbReference type="GO" id="GO:0016887">
    <property type="term" value="F:ATP hydrolysis activity"/>
    <property type="evidence" value="ECO:0007669"/>
    <property type="project" value="InterPro"/>
</dbReference>
<keyword evidence="2" id="KW-0067">ATP-binding</keyword>
<dbReference type="GO" id="GO:0005524">
    <property type="term" value="F:ATP binding"/>
    <property type="evidence" value="ECO:0007669"/>
    <property type="project" value="UniProtKB-KW"/>
</dbReference>
<dbReference type="EMBL" id="JAAITT010000026">
    <property type="protein sequence ID" value="NSJ50454.1"/>
    <property type="molecule type" value="Genomic_DNA"/>
</dbReference>
<dbReference type="Proteomes" id="UP000669239">
    <property type="component" value="Unassembled WGS sequence"/>
</dbReference>
<dbReference type="Proteomes" id="UP001299608">
    <property type="component" value="Unassembled WGS sequence"/>
</dbReference>
<keyword evidence="2" id="KW-0547">Nucleotide-binding</keyword>
<dbReference type="Pfam" id="PF13304">
    <property type="entry name" value="AAA_21"/>
    <property type="match status" value="1"/>
</dbReference>
<proteinExistence type="predicted"/>
<organism evidence="2 5">
    <name type="scientific">Enterocloster aldenensis</name>
    <dbReference type="NCBI Taxonomy" id="358742"/>
    <lineage>
        <taxon>Bacteria</taxon>
        <taxon>Bacillati</taxon>
        <taxon>Bacillota</taxon>
        <taxon>Clostridia</taxon>
        <taxon>Lachnospirales</taxon>
        <taxon>Lachnospiraceae</taxon>
        <taxon>Enterocloster</taxon>
    </lineage>
</organism>